<evidence type="ECO:0000256" key="11">
    <source>
        <dbReference type="ARBA" id="ARBA00030128"/>
    </source>
</evidence>
<dbReference type="NCBIfam" id="TIGR03263">
    <property type="entry name" value="guanyl_kin"/>
    <property type="match status" value="1"/>
</dbReference>
<gene>
    <name evidence="13" type="primary">gmk</name>
    <name evidence="15" type="ORF">TBH_C2319</name>
</gene>
<evidence type="ECO:0000256" key="13">
    <source>
        <dbReference type="HAMAP-Rule" id="MF_00328"/>
    </source>
</evidence>
<comment type="similarity">
    <text evidence="3 13">Belongs to the guanylate kinase family.</text>
</comment>
<evidence type="ECO:0000256" key="7">
    <source>
        <dbReference type="ARBA" id="ARBA00022679"/>
    </source>
</evidence>
<organism evidence="15 16">
    <name type="scientific">Thiolapillus brandeum</name>
    <dbReference type="NCBI Taxonomy" id="1076588"/>
    <lineage>
        <taxon>Bacteria</taxon>
        <taxon>Pseudomonadati</taxon>
        <taxon>Pseudomonadota</taxon>
        <taxon>Gammaproteobacteria</taxon>
        <taxon>Chromatiales</taxon>
        <taxon>Sedimenticolaceae</taxon>
        <taxon>Thiolapillus</taxon>
    </lineage>
</organism>
<dbReference type="KEGG" id="tbn:TBH_C2319"/>
<evidence type="ECO:0000256" key="3">
    <source>
        <dbReference type="ARBA" id="ARBA00005790"/>
    </source>
</evidence>
<evidence type="ECO:0000313" key="15">
    <source>
        <dbReference type="EMBL" id="BAO45229.1"/>
    </source>
</evidence>
<evidence type="ECO:0000256" key="5">
    <source>
        <dbReference type="ARBA" id="ARBA00016296"/>
    </source>
</evidence>
<keyword evidence="7 13" id="KW-0808">Transferase</keyword>
<dbReference type="InterPro" id="IPR008145">
    <property type="entry name" value="GK/Ca_channel_bsu"/>
</dbReference>
<keyword evidence="10 13" id="KW-0067">ATP-binding</keyword>
<dbReference type="Gene3D" id="3.40.50.300">
    <property type="entry name" value="P-loop containing nucleotide triphosphate hydrolases"/>
    <property type="match status" value="1"/>
</dbReference>
<dbReference type="SUPFAM" id="SSF52540">
    <property type="entry name" value="P-loop containing nucleoside triphosphate hydrolases"/>
    <property type="match status" value="1"/>
</dbReference>
<evidence type="ECO:0000313" key="16">
    <source>
        <dbReference type="Proteomes" id="UP000031631"/>
    </source>
</evidence>
<dbReference type="SMART" id="SM00072">
    <property type="entry name" value="GuKc"/>
    <property type="match status" value="1"/>
</dbReference>
<feature type="binding site" evidence="13">
    <location>
        <begin position="10"/>
        <end position="17"/>
    </location>
    <ligand>
        <name>ATP</name>
        <dbReference type="ChEBI" id="CHEBI:30616"/>
    </ligand>
</feature>
<keyword evidence="16" id="KW-1185">Reference proteome</keyword>
<dbReference type="Gene3D" id="3.30.63.10">
    <property type="entry name" value="Guanylate Kinase phosphate binding domain"/>
    <property type="match status" value="1"/>
</dbReference>
<evidence type="ECO:0000256" key="10">
    <source>
        <dbReference type="ARBA" id="ARBA00022840"/>
    </source>
</evidence>
<protein>
    <recommendedName>
        <fullName evidence="5 13">Guanylate kinase</fullName>
        <ecNumber evidence="4 13">2.7.4.8</ecNumber>
    </recommendedName>
    <alternativeName>
        <fullName evidence="11 13">GMP kinase</fullName>
    </alternativeName>
</protein>
<dbReference type="PROSITE" id="PS00856">
    <property type="entry name" value="GUANYLATE_KINASE_1"/>
    <property type="match status" value="1"/>
</dbReference>
<dbReference type="HAMAP" id="MF_00328">
    <property type="entry name" value="Guanylate_kinase"/>
    <property type="match status" value="1"/>
</dbReference>
<dbReference type="CDD" id="cd00071">
    <property type="entry name" value="GMPK"/>
    <property type="match status" value="1"/>
</dbReference>
<dbReference type="FunFam" id="3.40.50.300:FF:000855">
    <property type="entry name" value="Guanylate kinase"/>
    <property type="match status" value="1"/>
</dbReference>
<dbReference type="Pfam" id="PF00625">
    <property type="entry name" value="Guanylate_kin"/>
    <property type="match status" value="1"/>
</dbReference>
<proteinExistence type="inferred from homology"/>
<evidence type="ECO:0000256" key="12">
    <source>
        <dbReference type="ARBA" id="ARBA00048594"/>
    </source>
</evidence>
<evidence type="ECO:0000256" key="2">
    <source>
        <dbReference type="ARBA" id="ARBA00004496"/>
    </source>
</evidence>
<dbReference type="EMBL" id="AP012273">
    <property type="protein sequence ID" value="BAO45229.1"/>
    <property type="molecule type" value="Genomic_DNA"/>
</dbReference>
<feature type="domain" description="Guanylate kinase-like" evidence="14">
    <location>
        <begin position="3"/>
        <end position="181"/>
    </location>
</feature>
<accession>A0A7U6GKF0</accession>
<dbReference type="Proteomes" id="UP000031631">
    <property type="component" value="Chromosome"/>
</dbReference>
<comment type="catalytic activity">
    <reaction evidence="12 13">
        <text>GMP + ATP = GDP + ADP</text>
        <dbReference type="Rhea" id="RHEA:20780"/>
        <dbReference type="ChEBI" id="CHEBI:30616"/>
        <dbReference type="ChEBI" id="CHEBI:58115"/>
        <dbReference type="ChEBI" id="CHEBI:58189"/>
        <dbReference type="ChEBI" id="CHEBI:456216"/>
        <dbReference type="EC" id="2.7.4.8"/>
    </reaction>
</comment>
<dbReference type="AlphaFoldDB" id="A0A7U6GKF0"/>
<dbReference type="RefSeq" id="WP_172649509.1">
    <property type="nucleotide sequence ID" value="NZ_AP012273.1"/>
</dbReference>
<dbReference type="InterPro" id="IPR008144">
    <property type="entry name" value="Guanylate_kin-like_dom"/>
</dbReference>
<evidence type="ECO:0000256" key="9">
    <source>
        <dbReference type="ARBA" id="ARBA00022777"/>
    </source>
</evidence>
<dbReference type="GO" id="GO:0005524">
    <property type="term" value="F:ATP binding"/>
    <property type="evidence" value="ECO:0007669"/>
    <property type="project" value="UniProtKB-UniRule"/>
</dbReference>
<dbReference type="GO" id="GO:0004385">
    <property type="term" value="F:GMP kinase activity"/>
    <property type="evidence" value="ECO:0007669"/>
    <property type="project" value="UniProtKB-UniRule"/>
</dbReference>
<sequence>MQGNLYIVSAPSGAGKTSLLKALLERDHDLKLSVSHTTRSPRPGEEDGVHYHFVSQDEFMRLAGEGGFLEQARVFDNYYGTSQSAVQSLLEAGRDVVLEIDWQGARQVRKAFPEAISIFIMPPSVDALRERLGSRGQDDEAVIERRMRDARSELSHYAEYDYLVVNDDFQLALDELQCIVRAERLKLVRSAERHAGALQEMLN</sequence>
<evidence type="ECO:0000256" key="4">
    <source>
        <dbReference type="ARBA" id="ARBA00012961"/>
    </source>
</evidence>
<dbReference type="EC" id="2.7.4.8" evidence="4 13"/>
<name>A0A7U6GKF0_9GAMM</name>
<evidence type="ECO:0000259" key="14">
    <source>
        <dbReference type="PROSITE" id="PS50052"/>
    </source>
</evidence>
<dbReference type="FunFam" id="3.30.63.10:FF:000002">
    <property type="entry name" value="Guanylate kinase 1"/>
    <property type="match status" value="1"/>
</dbReference>
<dbReference type="PANTHER" id="PTHR23117">
    <property type="entry name" value="GUANYLATE KINASE-RELATED"/>
    <property type="match status" value="1"/>
</dbReference>
<dbReference type="PROSITE" id="PS50052">
    <property type="entry name" value="GUANYLATE_KINASE_2"/>
    <property type="match status" value="1"/>
</dbReference>
<dbReference type="InterPro" id="IPR027417">
    <property type="entry name" value="P-loop_NTPase"/>
</dbReference>
<keyword evidence="6 13" id="KW-0963">Cytoplasm</keyword>
<comment type="subcellular location">
    <subcellularLocation>
        <location evidence="2 13">Cytoplasm</location>
    </subcellularLocation>
</comment>
<dbReference type="InterPro" id="IPR017665">
    <property type="entry name" value="Guanylate_kinase"/>
</dbReference>
<keyword evidence="9 13" id="KW-0418">Kinase</keyword>
<dbReference type="GO" id="GO:0005829">
    <property type="term" value="C:cytosol"/>
    <property type="evidence" value="ECO:0007669"/>
    <property type="project" value="TreeGrafter"/>
</dbReference>
<evidence type="ECO:0000256" key="1">
    <source>
        <dbReference type="ARBA" id="ARBA00003531"/>
    </source>
</evidence>
<dbReference type="PANTHER" id="PTHR23117:SF13">
    <property type="entry name" value="GUANYLATE KINASE"/>
    <property type="match status" value="1"/>
</dbReference>
<comment type="function">
    <text evidence="1 13">Essential for recycling GMP and indirectly, cGMP.</text>
</comment>
<evidence type="ECO:0000256" key="8">
    <source>
        <dbReference type="ARBA" id="ARBA00022741"/>
    </source>
</evidence>
<keyword evidence="8 13" id="KW-0547">Nucleotide-binding</keyword>
<evidence type="ECO:0000256" key="6">
    <source>
        <dbReference type="ARBA" id="ARBA00022490"/>
    </source>
</evidence>
<reference evidence="15 16" key="1">
    <citation type="journal article" date="2014" name="PLoS ONE">
        <title>Physiological and genomic features of a novel sulfur-oxidizing gammaproteobacterium belonging to a previously uncultivated symbiotic lineage isolated from a hydrothermal vent.</title>
        <authorList>
            <person name="Nunoura T."/>
            <person name="Takaki Y."/>
            <person name="Kazama H."/>
            <person name="Kakuta J."/>
            <person name="Shimamura S."/>
            <person name="Makita H."/>
            <person name="Hirai M."/>
            <person name="Miyazaki M."/>
            <person name="Takai K."/>
        </authorList>
    </citation>
    <scope>NUCLEOTIDE SEQUENCE [LARGE SCALE GENOMIC DNA]</scope>
    <source>
        <strain evidence="15 16">Hiromi1</strain>
    </source>
</reference>
<dbReference type="InterPro" id="IPR020590">
    <property type="entry name" value="Guanylate_kinase_CS"/>
</dbReference>